<gene>
    <name evidence="2" type="ORF">PAPOLLO_LOCUS15506</name>
</gene>
<dbReference type="AlphaFoldDB" id="A0A8S3XAI0"/>
<proteinExistence type="predicted"/>
<feature type="region of interest" description="Disordered" evidence="1">
    <location>
        <begin position="1"/>
        <end position="56"/>
    </location>
</feature>
<sequence>MRRRVSSCASSPTTRSSPSPSDSTHTHLINNTQRGGAASPRAPRPPPRAPASRPTTLRTHISSTIHNEAAPRLLVRLVPHHALQPIAQRLYAHTSHQQYTTRRRRVSSCASSPTTRSSPSPSDSMHTHLINNTQRGGAASPREPRPPPRAPARRPATLRTHISSTIHNEAAPRLLVRLVPHHALQPVAQRLYAHTSHQQYTTRRRRVSSCASSPTTRSSPSPSDSTHTHLINNTQRGGAASPRAPRPPPHAPAHRPATLRTHISSTIHNEAAPRLLVRLVPHHTLQPVAQRLYAHTSHQQYTTRRRRVSS</sequence>
<feature type="compositionally biased region" description="Low complexity" evidence="1">
    <location>
        <begin position="1"/>
        <end position="23"/>
    </location>
</feature>
<accession>A0A8S3XAI0</accession>
<name>A0A8S3XAI0_PARAO</name>
<protein>
    <submittedName>
        <fullName evidence="2">(apollo) hypothetical protein</fullName>
    </submittedName>
</protein>
<feature type="region of interest" description="Disordered" evidence="1">
    <location>
        <begin position="95"/>
        <end position="155"/>
    </location>
</feature>
<feature type="compositionally biased region" description="Low complexity" evidence="1">
    <location>
        <begin position="208"/>
        <end position="225"/>
    </location>
</feature>
<comment type="caution">
    <text evidence="2">The sequence shown here is derived from an EMBL/GenBank/DDBJ whole genome shotgun (WGS) entry which is preliminary data.</text>
</comment>
<feature type="region of interest" description="Disordered" evidence="1">
    <location>
        <begin position="195"/>
        <end position="256"/>
    </location>
</feature>
<evidence type="ECO:0000313" key="2">
    <source>
        <dbReference type="EMBL" id="CAG5011010.1"/>
    </source>
</evidence>
<evidence type="ECO:0000256" key="1">
    <source>
        <dbReference type="SAM" id="MobiDB-lite"/>
    </source>
</evidence>
<organism evidence="2 3">
    <name type="scientific">Parnassius apollo</name>
    <name type="common">Apollo butterfly</name>
    <name type="synonym">Papilio apollo</name>
    <dbReference type="NCBI Taxonomy" id="110799"/>
    <lineage>
        <taxon>Eukaryota</taxon>
        <taxon>Metazoa</taxon>
        <taxon>Ecdysozoa</taxon>
        <taxon>Arthropoda</taxon>
        <taxon>Hexapoda</taxon>
        <taxon>Insecta</taxon>
        <taxon>Pterygota</taxon>
        <taxon>Neoptera</taxon>
        <taxon>Endopterygota</taxon>
        <taxon>Lepidoptera</taxon>
        <taxon>Glossata</taxon>
        <taxon>Ditrysia</taxon>
        <taxon>Papilionoidea</taxon>
        <taxon>Papilionidae</taxon>
        <taxon>Parnassiinae</taxon>
        <taxon>Parnassini</taxon>
        <taxon>Parnassius</taxon>
        <taxon>Parnassius</taxon>
    </lineage>
</organism>
<reference evidence="2" key="1">
    <citation type="submission" date="2021-04" db="EMBL/GenBank/DDBJ databases">
        <authorList>
            <person name="Tunstrom K."/>
        </authorList>
    </citation>
    <scope>NUCLEOTIDE SEQUENCE</scope>
</reference>
<keyword evidence="3" id="KW-1185">Reference proteome</keyword>
<dbReference type="Proteomes" id="UP000691718">
    <property type="component" value="Unassembled WGS sequence"/>
</dbReference>
<evidence type="ECO:0000313" key="3">
    <source>
        <dbReference type="Proteomes" id="UP000691718"/>
    </source>
</evidence>
<feature type="compositionally biased region" description="Low complexity" evidence="1">
    <location>
        <begin position="107"/>
        <end position="124"/>
    </location>
</feature>
<dbReference type="EMBL" id="CAJQZP010001037">
    <property type="protein sequence ID" value="CAG5011010.1"/>
    <property type="molecule type" value="Genomic_DNA"/>
</dbReference>